<reference evidence="1" key="1">
    <citation type="submission" date="2020-05" db="EMBL/GenBank/DDBJ databases">
        <title>Large-scale comparative analyses of tick genomes elucidate their genetic diversity and vector capacities.</title>
        <authorList>
            <person name="Jia N."/>
            <person name="Wang J."/>
            <person name="Shi W."/>
            <person name="Du L."/>
            <person name="Sun Y."/>
            <person name="Zhan W."/>
            <person name="Jiang J."/>
            <person name="Wang Q."/>
            <person name="Zhang B."/>
            <person name="Ji P."/>
            <person name="Sakyi L.B."/>
            <person name="Cui X."/>
            <person name="Yuan T."/>
            <person name="Jiang B."/>
            <person name="Yang W."/>
            <person name="Lam T.T.-Y."/>
            <person name="Chang Q."/>
            <person name="Ding S."/>
            <person name="Wang X."/>
            <person name="Zhu J."/>
            <person name="Ruan X."/>
            <person name="Zhao L."/>
            <person name="Wei J."/>
            <person name="Que T."/>
            <person name="Du C."/>
            <person name="Cheng J."/>
            <person name="Dai P."/>
            <person name="Han X."/>
            <person name="Huang E."/>
            <person name="Gao Y."/>
            <person name="Liu J."/>
            <person name="Shao H."/>
            <person name="Ye R."/>
            <person name="Li L."/>
            <person name="Wei W."/>
            <person name="Wang X."/>
            <person name="Wang C."/>
            <person name="Yang T."/>
            <person name="Huo Q."/>
            <person name="Li W."/>
            <person name="Guo W."/>
            <person name="Chen H."/>
            <person name="Zhou L."/>
            <person name="Ni X."/>
            <person name="Tian J."/>
            <person name="Zhou Y."/>
            <person name="Sheng Y."/>
            <person name="Liu T."/>
            <person name="Pan Y."/>
            <person name="Xia L."/>
            <person name="Li J."/>
            <person name="Zhao F."/>
            <person name="Cao W."/>
        </authorList>
    </citation>
    <scope>NUCLEOTIDE SEQUENCE</scope>
    <source>
        <strain evidence="1">Dsil-2018</strain>
    </source>
</reference>
<dbReference type="EMBL" id="CM023476">
    <property type="protein sequence ID" value="KAH7941945.1"/>
    <property type="molecule type" value="Genomic_DNA"/>
</dbReference>
<proteinExistence type="predicted"/>
<organism evidence="1 2">
    <name type="scientific">Dermacentor silvarum</name>
    <name type="common">Tick</name>
    <dbReference type="NCBI Taxonomy" id="543639"/>
    <lineage>
        <taxon>Eukaryota</taxon>
        <taxon>Metazoa</taxon>
        <taxon>Ecdysozoa</taxon>
        <taxon>Arthropoda</taxon>
        <taxon>Chelicerata</taxon>
        <taxon>Arachnida</taxon>
        <taxon>Acari</taxon>
        <taxon>Parasitiformes</taxon>
        <taxon>Ixodida</taxon>
        <taxon>Ixodoidea</taxon>
        <taxon>Ixodidae</taxon>
        <taxon>Rhipicephalinae</taxon>
        <taxon>Dermacentor</taxon>
    </lineage>
</organism>
<protein>
    <submittedName>
        <fullName evidence="1">Uncharacterized protein</fullName>
    </submittedName>
</protein>
<comment type="caution">
    <text evidence="1">The sequence shown here is derived from an EMBL/GenBank/DDBJ whole genome shotgun (WGS) entry which is preliminary data.</text>
</comment>
<accession>A0ACB8CGT3</accession>
<gene>
    <name evidence="1" type="ORF">HPB49_018688</name>
</gene>
<keyword evidence="2" id="KW-1185">Reference proteome</keyword>
<sequence>MKLTGAFGQAVTADIMYVPLGLPCPLGNATQRVPLLCAVTPALATSTDVLLTPDDYESLCLAVDESGRDLESGECAFVEESPEQEGTVARRYNVDYAAHTSYDNTARHVVHEEPNIGVEVDSCCEANVGLGDEREGDGSNEITEQEEVEPILQDRGEQGSVANVGTAGDPLQGGRTDETSSGMHTGAVMEITLKAVTASPEPVGREMTNHAWKVCFVELSRDGGSLIYGGRKFRRMRLFQPMLLQRATNRLLFA</sequence>
<name>A0ACB8CGT3_DERSI</name>
<evidence type="ECO:0000313" key="1">
    <source>
        <dbReference type="EMBL" id="KAH7941945.1"/>
    </source>
</evidence>
<evidence type="ECO:0000313" key="2">
    <source>
        <dbReference type="Proteomes" id="UP000821865"/>
    </source>
</evidence>
<dbReference type="Proteomes" id="UP000821865">
    <property type="component" value="Chromosome 7"/>
</dbReference>